<keyword evidence="1" id="KW-0472">Membrane</keyword>
<keyword evidence="1" id="KW-0812">Transmembrane</keyword>
<organism evidence="2 3">
    <name type="scientific">Viridibacillus arvi</name>
    <dbReference type="NCBI Taxonomy" id="263475"/>
    <lineage>
        <taxon>Bacteria</taxon>
        <taxon>Bacillati</taxon>
        <taxon>Bacillota</taxon>
        <taxon>Bacilli</taxon>
        <taxon>Bacillales</taxon>
        <taxon>Caryophanaceae</taxon>
        <taxon>Viridibacillus</taxon>
    </lineage>
</organism>
<evidence type="ECO:0000313" key="3">
    <source>
        <dbReference type="Proteomes" id="UP000036867"/>
    </source>
</evidence>
<reference evidence="3" key="1">
    <citation type="submission" date="2015-08" db="EMBL/GenBank/DDBJ databases">
        <title>Fjat-10028 dsm 16317.</title>
        <authorList>
            <person name="Liu B."/>
            <person name="Wang J."/>
            <person name="Zhu Y."/>
            <person name="Liu G."/>
            <person name="Chen Q."/>
            <person name="Chen Z."/>
            <person name="Lan J."/>
            <person name="Che J."/>
            <person name="Ge C."/>
            <person name="Shi H."/>
            <person name="Pan Z."/>
            <person name="Liu X."/>
        </authorList>
    </citation>
    <scope>NUCLEOTIDE SEQUENCE [LARGE SCALE GENOMIC DNA]</scope>
    <source>
        <strain evidence="3">DSM 16317</strain>
    </source>
</reference>
<evidence type="ECO:0000313" key="2">
    <source>
        <dbReference type="EMBL" id="KOO51500.1"/>
    </source>
</evidence>
<dbReference type="RefSeq" id="WP_053415641.1">
    <property type="nucleotide sequence ID" value="NZ_LILB01000001.1"/>
</dbReference>
<keyword evidence="1" id="KW-1133">Transmembrane helix</keyword>
<dbReference type="GeneID" id="301135124"/>
<proteinExistence type="predicted"/>
<dbReference type="Proteomes" id="UP000036867">
    <property type="component" value="Unassembled WGS sequence"/>
</dbReference>
<keyword evidence="3" id="KW-1185">Reference proteome</keyword>
<sequence length="77" mass="8827">MKLTLYILMGIITSLIAFLALGNIAIIIGFGIIIGVLIRGLIVLNEVNNRLKRHDFKLDKEKTAKEKYIEERDWDVQ</sequence>
<gene>
    <name evidence="2" type="ORF">AMD00_03245</name>
</gene>
<feature type="transmembrane region" description="Helical" evidence="1">
    <location>
        <begin position="6"/>
        <end position="38"/>
    </location>
</feature>
<dbReference type="EMBL" id="LILB01000001">
    <property type="protein sequence ID" value="KOO51500.1"/>
    <property type="molecule type" value="Genomic_DNA"/>
</dbReference>
<comment type="caution">
    <text evidence="2">The sequence shown here is derived from an EMBL/GenBank/DDBJ whole genome shotgun (WGS) entry which is preliminary data.</text>
</comment>
<evidence type="ECO:0000256" key="1">
    <source>
        <dbReference type="SAM" id="Phobius"/>
    </source>
</evidence>
<dbReference type="STRING" id="263475.AMD00_03245"/>
<accession>A0A0M0LKA8</accession>
<dbReference type="AlphaFoldDB" id="A0A0M0LKA8"/>
<name>A0A0M0LKA8_9BACL</name>
<evidence type="ECO:0008006" key="4">
    <source>
        <dbReference type="Google" id="ProtNLM"/>
    </source>
</evidence>
<protein>
    <recommendedName>
        <fullName evidence="4">ATP-dependent Lon protease</fullName>
    </recommendedName>
</protein>